<protein>
    <submittedName>
        <fullName evidence="4">TetR/AcrR family transcriptional regulator</fullName>
    </submittedName>
</protein>
<keyword evidence="1 2" id="KW-0238">DNA-binding</keyword>
<dbReference type="InterPro" id="IPR050624">
    <property type="entry name" value="HTH-type_Tx_Regulator"/>
</dbReference>
<evidence type="ECO:0000313" key="4">
    <source>
        <dbReference type="EMBL" id="NUU74367.1"/>
    </source>
</evidence>
<dbReference type="EMBL" id="JABMCB010000142">
    <property type="protein sequence ID" value="NUU74367.1"/>
    <property type="molecule type" value="Genomic_DNA"/>
</dbReference>
<dbReference type="GO" id="GO:0003677">
    <property type="term" value="F:DNA binding"/>
    <property type="evidence" value="ECO:0007669"/>
    <property type="project" value="UniProtKB-UniRule"/>
</dbReference>
<evidence type="ECO:0000256" key="1">
    <source>
        <dbReference type="ARBA" id="ARBA00023125"/>
    </source>
</evidence>
<reference evidence="4 5" key="1">
    <citation type="submission" date="2020-05" db="EMBL/GenBank/DDBJ databases">
        <title>Genome Sequencing of Type Strains.</title>
        <authorList>
            <person name="Lemaire J.F."/>
            <person name="Inderbitzin P."/>
            <person name="Gregorio O.A."/>
            <person name="Collins S.B."/>
            <person name="Wespe N."/>
            <person name="Knight-Connoni V."/>
        </authorList>
    </citation>
    <scope>NUCLEOTIDE SEQUENCE [LARGE SCALE GENOMIC DNA]</scope>
    <source>
        <strain evidence="4 5">LMG 21957</strain>
    </source>
</reference>
<dbReference type="PANTHER" id="PTHR43479:SF22">
    <property type="entry name" value="TRANSCRIPTIONAL REGULATOR, TETR FAMILY"/>
    <property type="match status" value="1"/>
</dbReference>
<dbReference type="Gene3D" id="1.10.357.10">
    <property type="entry name" value="Tetracycline Repressor, domain 2"/>
    <property type="match status" value="1"/>
</dbReference>
<dbReference type="PROSITE" id="PS50977">
    <property type="entry name" value="HTH_TETR_2"/>
    <property type="match status" value="1"/>
</dbReference>
<sequence>MSLLKEKIIQSAVRLFMEKGYRATSIQDIADDCSIAKGSLYKVFGSKEDLFICILKQRQQYMMDEVERIRKLALPRRETYLAEITSLFQFFSRHGYYISRDYTEFPPASSDNVYSLIQQIQIQMFNYYENLLSRQYGSAISQWKWDVTSLFSGLVREYTFHLLFAFKPIHIEQLALFIAERMDDLVEGLVKTSPQALLTTELMKEYEAVDLESLVPTNSARMSSLLHTIQSIIPELYVPNVRKSELEQVAKLLEEEMNKEVPRAFLIQALLRDLSVEPELSSHADQLQQRLGEIRQENKPR</sequence>
<evidence type="ECO:0000259" key="3">
    <source>
        <dbReference type="PROSITE" id="PS50977"/>
    </source>
</evidence>
<comment type="caution">
    <text evidence="4">The sequence shown here is derived from an EMBL/GenBank/DDBJ whole genome shotgun (WGS) entry which is preliminary data.</text>
</comment>
<name>A0A7Y6BSU9_9BACL</name>
<dbReference type="AlphaFoldDB" id="A0A7Y6BSU9"/>
<dbReference type="PRINTS" id="PR00455">
    <property type="entry name" value="HTHTETR"/>
</dbReference>
<dbReference type="PANTHER" id="PTHR43479">
    <property type="entry name" value="ACREF/ENVCD OPERON REPRESSOR-RELATED"/>
    <property type="match status" value="1"/>
</dbReference>
<feature type="domain" description="HTH tetR-type" evidence="3">
    <location>
        <begin position="2"/>
        <end position="62"/>
    </location>
</feature>
<evidence type="ECO:0000313" key="5">
    <source>
        <dbReference type="Proteomes" id="UP000526125"/>
    </source>
</evidence>
<dbReference type="InterPro" id="IPR009057">
    <property type="entry name" value="Homeodomain-like_sf"/>
</dbReference>
<keyword evidence="5" id="KW-1185">Reference proteome</keyword>
<gene>
    <name evidence="4" type="ORF">HP552_03700</name>
</gene>
<feature type="DNA-binding region" description="H-T-H motif" evidence="2">
    <location>
        <begin position="25"/>
        <end position="44"/>
    </location>
</feature>
<dbReference type="SUPFAM" id="SSF46689">
    <property type="entry name" value="Homeodomain-like"/>
    <property type="match status" value="1"/>
</dbReference>
<proteinExistence type="predicted"/>
<accession>A0A7Y6BSU9</accession>
<dbReference type="InterPro" id="IPR001647">
    <property type="entry name" value="HTH_TetR"/>
</dbReference>
<dbReference type="Pfam" id="PF00440">
    <property type="entry name" value="TetR_N"/>
    <property type="match status" value="1"/>
</dbReference>
<dbReference type="RefSeq" id="WP_175394285.1">
    <property type="nucleotide sequence ID" value="NZ_JABMCB010000142.1"/>
</dbReference>
<organism evidence="4 5">
    <name type="scientific">Paenibacillus xylanilyticus</name>
    <dbReference type="NCBI Taxonomy" id="248903"/>
    <lineage>
        <taxon>Bacteria</taxon>
        <taxon>Bacillati</taxon>
        <taxon>Bacillota</taxon>
        <taxon>Bacilli</taxon>
        <taxon>Bacillales</taxon>
        <taxon>Paenibacillaceae</taxon>
        <taxon>Paenibacillus</taxon>
    </lineage>
</organism>
<dbReference type="Proteomes" id="UP000526125">
    <property type="component" value="Unassembled WGS sequence"/>
</dbReference>
<evidence type="ECO:0000256" key="2">
    <source>
        <dbReference type="PROSITE-ProRule" id="PRU00335"/>
    </source>
</evidence>